<dbReference type="InterPro" id="IPR029063">
    <property type="entry name" value="SAM-dependent_MTases_sf"/>
</dbReference>
<keyword evidence="1" id="KW-0808">Transferase</keyword>
<organism evidence="1 2">
    <name type="scientific">Leptospira yasudae</name>
    <dbReference type="NCBI Taxonomy" id="2202201"/>
    <lineage>
        <taxon>Bacteria</taxon>
        <taxon>Pseudomonadati</taxon>
        <taxon>Spirochaetota</taxon>
        <taxon>Spirochaetia</taxon>
        <taxon>Leptospirales</taxon>
        <taxon>Leptospiraceae</taxon>
        <taxon>Leptospira</taxon>
    </lineage>
</organism>
<evidence type="ECO:0000313" key="1">
    <source>
        <dbReference type="EMBL" id="TGL80070.1"/>
    </source>
</evidence>
<dbReference type="Pfam" id="PF13489">
    <property type="entry name" value="Methyltransf_23"/>
    <property type="match status" value="1"/>
</dbReference>
<keyword evidence="1" id="KW-0489">Methyltransferase</keyword>
<gene>
    <name evidence="1" type="ORF">EHQ83_17370</name>
</gene>
<dbReference type="SUPFAM" id="SSF53335">
    <property type="entry name" value="S-adenosyl-L-methionine-dependent methyltransferases"/>
    <property type="match status" value="1"/>
</dbReference>
<dbReference type="PANTHER" id="PTHR43861">
    <property type="entry name" value="TRANS-ACONITATE 2-METHYLTRANSFERASE-RELATED"/>
    <property type="match status" value="1"/>
</dbReference>
<accession>A0A6N4QVY5</accession>
<dbReference type="CDD" id="cd02440">
    <property type="entry name" value="AdoMet_MTases"/>
    <property type="match status" value="1"/>
</dbReference>
<dbReference type="Gene3D" id="3.40.50.150">
    <property type="entry name" value="Vaccinia Virus protein VP39"/>
    <property type="match status" value="1"/>
</dbReference>
<sequence>MDYIETFEGERAAQYENRIGTMIPFYSEISELVATSILNSVPAGEKILAAGCGTGADFRALLKIAPDRYSITGVDPSPEMISIARKNFPNAELIPSPVSALDPNRKFSAATLLFVLHFLPDDGAKLSLLRDISSRLEPGGMFLIFDLYDSQARMEIVFNELGLYLKTFQSWEEEALKTYIQRVKDLKRIPSARYEDLFRKAGFQNFKQIFQAYHVGGWELKR</sequence>
<dbReference type="GO" id="GO:0008168">
    <property type="term" value="F:methyltransferase activity"/>
    <property type="evidence" value="ECO:0007669"/>
    <property type="project" value="UniProtKB-KW"/>
</dbReference>
<reference evidence="1 2" key="1">
    <citation type="journal article" date="2019" name="PLoS Negl. Trop. Dis.">
        <title>Revisiting the worldwide diversity of Leptospira species in the environment.</title>
        <authorList>
            <person name="Vincent A.T."/>
            <person name="Schiettekatte O."/>
            <person name="Bourhy P."/>
            <person name="Veyrier F.J."/>
            <person name="Picardeau M."/>
        </authorList>
    </citation>
    <scope>NUCLEOTIDE SEQUENCE [LARGE SCALE GENOMIC DNA]</scope>
    <source>
        <strain evidence="1 2">201702445</strain>
    </source>
</reference>
<protein>
    <submittedName>
        <fullName evidence="1">Class I SAM-dependent methyltransferase</fullName>
    </submittedName>
</protein>
<dbReference type="GO" id="GO:0032259">
    <property type="term" value="P:methylation"/>
    <property type="evidence" value="ECO:0007669"/>
    <property type="project" value="UniProtKB-KW"/>
</dbReference>
<dbReference type="Proteomes" id="UP000297613">
    <property type="component" value="Unassembled WGS sequence"/>
</dbReference>
<name>A0A6N4QVY5_9LEPT</name>
<proteinExistence type="predicted"/>
<dbReference type="AlphaFoldDB" id="A0A6N4QVY5"/>
<dbReference type="EMBL" id="RQGM01000070">
    <property type="protein sequence ID" value="TGL80070.1"/>
    <property type="molecule type" value="Genomic_DNA"/>
</dbReference>
<evidence type="ECO:0000313" key="2">
    <source>
        <dbReference type="Proteomes" id="UP000297613"/>
    </source>
</evidence>
<comment type="caution">
    <text evidence="1">The sequence shown here is derived from an EMBL/GenBank/DDBJ whole genome shotgun (WGS) entry which is preliminary data.</text>
</comment>
<dbReference type="RefSeq" id="WP_135572473.1">
    <property type="nucleotide sequence ID" value="NZ_RQGK01000060.1"/>
</dbReference>